<organism evidence="1 2">
    <name type="scientific">Engystomops pustulosus</name>
    <name type="common">Tungara frog</name>
    <name type="synonym">Physalaemus pustulosus</name>
    <dbReference type="NCBI Taxonomy" id="76066"/>
    <lineage>
        <taxon>Eukaryota</taxon>
        <taxon>Metazoa</taxon>
        <taxon>Chordata</taxon>
        <taxon>Craniata</taxon>
        <taxon>Vertebrata</taxon>
        <taxon>Euteleostomi</taxon>
        <taxon>Amphibia</taxon>
        <taxon>Batrachia</taxon>
        <taxon>Anura</taxon>
        <taxon>Neobatrachia</taxon>
        <taxon>Hyloidea</taxon>
        <taxon>Leptodactylidae</taxon>
        <taxon>Leiuperinae</taxon>
        <taxon>Engystomops</taxon>
    </lineage>
</organism>
<dbReference type="EMBL" id="WNYA01000542">
    <property type="protein sequence ID" value="KAG8548046.1"/>
    <property type="molecule type" value="Genomic_DNA"/>
</dbReference>
<dbReference type="Proteomes" id="UP000824782">
    <property type="component" value="Unassembled WGS sequence"/>
</dbReference>
<comment type="caution">
    <text evidence="1">The sequence shown here is derived from an EMBL/GenBank/DDBJ whole genome shotgun (WGS) entry which is preliminary data.</text>
</comment>
<keyword evidence="2" id="KW-1185">Reference proteome</keyword>
<evidence type="ECO:0000313" key="1">
    <source>
        <dbReference type="EMBL" id="KAG8548045.1"/>
    </source>
</evidence>
<proteinExistence type="predicted"/>
<reference evidence="1" key="1">
    <citation type="thesis" date="2020" institute="ProQuest LLC" country="789 East Eisenhower Parkway, Ann Arbor, MI, USA">
        <title>Comparative Genomics and Chromosome Evolution.</title>
        <authorList>
            <person name="Mudd A.B."/>
        </authorList>
    </citation>
    <scope>NUCLEOTIDE SEQUENCE</scope>
    <source>
        <strain evidence="1">237g6f4</strain>
        <tissue evidence="1">Blood</tissue>
    </source>
</reference>
<accession>A0AAV6ZL19</accession>
<dbReference type="AlphaFoldDB" id="A0AAV6ZL19"/>
<sequence>MNVSIQMKLGETAFTAELPLYSSQDTIEILSVNGSYPVAKIIKEGERKSSKVIFQFPLDMDATMARH</sequence>
<evidence type="ECO:0000313" key="2">
    <source>
        <dbReference type="Proteomes" id="UP000824782"/>
    </source>
</evidence>
<gene>
    <name evidence="1" type="ORF">GDO81_026859</name>
</gene>
<dbReference type="EMBL" id="WNYA01000542">
    <property type="protein sequence ID" value="KAG8548045.1"/>
    <property type="molecule type" value="Genomic_DNA"/>
</dbReference>
<protein>
    <recommendedName>
        <fullName evidence="3">Vitellogenin</fullName>
    </recommendedName>
</protein>
<evidence type="ECO:0008006" key="3">
    <source>
        <dbReference type="Google" id="ProtNLM"/>
    </source>
</evidence>
<name>A0AAV6ZL19_ENGPU</name>